<dbReference type="Gene3D" id="1.10.530.10">
    <property type="match status" value="1"/>
</dbReference>
<evidence type="ECO:0000259" key="2">
    <source>
        <dbReference type="Pfam" id="PF13406"/>
    </source>
</evidence>
<feature type="domain" description="Transglycosylase SLT" evidence="2">
    <location>
        <begin position="186"/>
        <end position="234"/>
    </location>
</feature>
<dbReference type="CDD" id="cd13399">
    <property type="entry name" value="Slt35-like"/>
    <property type="match status" value="1"/>
</dbReference>
<evidence type="ECO:0000313" key="3">
    <source>
        <dbReference type="EMBL" id="MFC3762161.1"/>
    </source>
</evidence>
<accession>A0ABV7YA07</accession>
<feature type="compositionally biased region" description="Pro residues" evidence="1">
    <location>
        <begin position="360"/>
        <end position="424"/>
    </location>
</feature>
<feature type="region of interest" description="Disordered" evidence="1">
    <location>
        <begin position="18"/>
        <end position="97"/>
    </location>
</feature>
<feature type="compositionally biased region" description="Pro residues" evidence="1">
    <location>
        <begin position="304"/>
        <end position="350"/>
    </location>
</feature>
<evidence type="ECO:0000256" key="1">
    <source>
        <dbReference type="SAM" id="MobiDB-lite"/>
    </source>
</evidence>
<dbReference type="Pfam" id="PF13406">
    <property type="entry name" value="SLT_2"/>
    <property type="match status" value="1"/>
</dbReference>
<dbReference type="SUPFAM" id="SSF53955">
    <property type="entry name" value="Lysozyme-like"/>
    <property type="match status" value="1"/>
</dbReference>
<evidence type="ECO:0000313" key="4">
    <source>
        <dbReference type="Proteomes" id="UP001595699"/>
    </source>
</evidence>
<feature type="compositionally biased region" description="Low complexity" evidence="1">
    <location>
        <begin position="425"/>
        <end position="439"/>
    </location>
</feature>
<name>A0ABV7YA07_9ACTN</name>
<organism evidence="3 4">
    <name type="scientific">Tenggerimyces flavus</name>
    <dbReference type="NCBI Taxonomy" id="1708749"/>
    <lineage>
        <taxon>Bacteria</taxon>
        <taxon>Bacillati</taxon>
        <taxon>Actinomycetota</taxon>
        <taxon>Actinomycetes</taxon>
        <taxon>Propionibacteriales</taxon>
        <taxon>Nocardioidaceae</taxon>
        <taxon>Tenggerimyces</taxon>
    </lineage>
</organism>
<protein>
    <submittedName>
        <fullName evidence="3">Lytic transglycosylase domain-containing protein</fullName>
    </submittedName>
</protein>
<feature type="region of interest" description="Disordered" evidence="1">
    <location>
        <begin position="277"/>
        <end position="478"/>
    </location>
</feature>
<dbReference type="PANTHER" id="PTHR30163:SF8">
    <property type="entry name" value="LYTIC MUREIN TRANSGLYCOSYLASE"/>
    <property type="match status" value="1"/>
</dbReference>
<dbReference type="EMBL" id="JBHRZH010000012">
    <property type="protein sequence ID" value="MFC3762161.1"/>
    <property type="molecule type" value="Genomic_DNA"/>
</dbReference>
<dbReference type="PRINTS" id="PR01217">
    <property type="entry name" value="PRICHEXTENSN"/>
</dbReference>
<comment type="caution">
    <text evidence="3">The sequence shown here is derived from an EMBL/GenBank/DDBJ whole genome shotgun (WGS) entry which is preliminary data.</text>
</comment>
<proteinExistence type="predicted"/>
<dbReference type="PANTHER" id="PTHR30163">
    <property type="entry name" value="MEMBRANE-BOUND LYTIC MUREIN TRANSGLYCOSYLASE B"/>
    <property type="match status" value="1"/>
</dbReference>
<dbReference type="RefSeq" id="WP_205120703.1">
    <property type="nucleotide sequence ID" value="NZ_JAFBCM010000001.1"/>
</dbReference>
<keyword evidence="4" id="KW-1185">Reference proteome</keyword>
<reference evidence="4" key="1">
    <citation type="journal article" date="2019" name="Int. J. Syst. Evol. Microbiol.">
        <title>The Global Catalogue of Microorganisms (GCM) 10K type strain sequencing project: providing services to taxonomists for standard genome sequencing and annotation.</title>
        <authorList>
            <consortium name="The Broad Institute Genomics Platform"/>
            <consortium name="The Broad Institute Genome Sequencing Center for Infectious Disease"/>
            <person name="Wu L."/>
            <person name="Ma J."/>
        </authorList>
    </citation>
    <scope>NUCLEOTIDE SEQUENCE [LARGE SCALE GENOMIC DNA]</scope>
    <source>
        <strain evidence="4">CGMCC 4.7241</strain>
    </source>
</reference>
<dbReference type="InterPro" id="IPR031304">
    <property type="entry name" value="SLT_2"/>
</dbReference>
<dbReference type="InterPro" id="IPR023346">
    <property type="entry name" value="Lysozyme-like_dom_sf"/>
</dbReference>
<gene>
    <name evidence="3" type="ORF">ACFOUW_15070</name>
</gene>
<sequence length="478" mass="48203">MGRPSAVNVGLVAIATTAASLTPSAPPTLPTSSEIRNIVAQDDSRPTGPADNGDRGTGSNGLPGPDAPPAGYPRSPDRPYSTPDINPLYPMSTPIPGGGTTAGSASLGIPGIVLTAYQNAASNLALADPTCQITWQMIAGIGKVESNHAWGAVASNGDTSQRILGPVLNGSRWAAISDTDNGALDGNSSWDRAVGPMQFIPSSWQIYASDGNADGLSNPHNVFDASVATAKYLCNGSRTLGLRSDLIAAIYSYNHSNSYVRRVLGWIDGYTSGGARPIDGSGPAPGPWLASPDPTPEPPDPDPSDPAPDPEPSTTPKPKPPPTEPSPDPAPTLIPSSPEPSPTPSTPKPRPTTSSTPKPTASPTPTSSPSPSQSPSPSPSPTPSDSPSPSPTPEPSESPSPEPNESPTPAPTCSPAPTTPPTTPPTSDGTDTPSPSPSGEVAPSPVATATGAAVQSASLVPTEDEPTPSPTPTCLPVP</sequence>
<feature type="compositionally biased region" description="Pro residues" evidence="1">
    <location>
        <begin position="467"/>
        <end position="478"/>
    </location>
</feature>
<dbReference type="Proteomes" id="UP001595699">
    <property type="component" value="Unassembled WGS sequence"/>
</dbReference>
<dbReference type="InterPro" id="IPR043426">
    <property type="entry name" value="MltB-like"/>
</dbReference>